<comment type="caution">
    <text evidence="1">The sequence shown here is derived from an EMBL/GenBank/DDBJ whole genome shotgun (WGS) entry which is preliminary data.</text>
</comment>
<protein>
    <submittedName>
        <fullName evidence="1">Uncharacterized protein</fullName>
    </submittedName>
</protein>
<keyword evidence="2" id="KW-1185">Reference proteome</keyword>
<dbReference type="EMBL" id="CM009308">
    <property type="protein sequence ID" value="KAI9377837.1"/>
    <property type="molecule type" value="Genomic_DNA"/>
</dbReference>
<proteinExistence type="predicted"/>
<dbReference type="Proteomes" id="UP000006729">
    <property type="component" value="Chromosome 19"/>
</dbReference>
<evidence type="ECO:0000313" key="2">
    <source>
        <dbReference type="Proteomes" id="UP000006729"/>
    </source>
</evidence>
<reference evidence="1 2" key="1">
    <citation type="journal article" date="2006" name="Science">
        <title>The genome of black cottonwood, Populus trichocarpa (Torr. &amp; Gray).</title>
        <authorList>
            <person name="Tuskan G.A."/>
            <person name="Difazio S."/>
            <person name="Jansson S."/>
            <person name="Bohlmann J."/>
            <person name="Grigoriev I."/>
            <person name="Hellsten U."/>
            <person name="Putnam N."/>
            <person name="Ralph S."/>
            <person name="Rombauts S."/>
            <person name="Salamov A."/>
            <person name="Schein J."/>
            <person name="Sterck L."/>
            <person name="Aerts A."/>
            <person name="Bhalerao R.R."/>
            <person name="Bhalerao R.P."/>
            <person name="Blaudez D."/>
            <person name="Boerjan W."/>
            <person name="Brun A."/>
            <person name="Brunner A."/>
            <person name="Busov V."/>
            <person name="Campbell M."/>
            <person name="Carlson J."/>
            <person name="Chalot M."/>
            <person name="Chapman J."/>
            <person name="Chen G.L."/>
            <person name="Cooper D."/>
            <person name="Coutinho P.M."/>
            <person name="Couturier J."/>
            <person name="Covert S."/>
            <person name="Cronk Q."/>
            <person name="Cunningham R."/>
            <person name="Davis J."/>
            <person name="Degroeve S."/>
            <person name="Dejardin A."/>
            <person name="Depamphilis C."/>
            <person name="Detter J."/>
            <person name="Dirks B."/>
            <person name="Dubchak I."/>
            <person name="Duplessis S."/>
            <person name="Ehlting J."/>
            <person name="Ellis B."/>
            <person name="Gendler K."/>
            <person name="Goodstein D."/>
            <person name="Gribskov M."/>
            <person name="Grimwood J."/>
            <person name="Groover A."/>
            <person name="Gunter L."/>
            <person name="Hamberger B."/>
            <person name="Heinze B."/>
            <person name="Helariutta Y."/>
            <person name="Henrissat B."/>
            <person name="Holligan D."/>
            <person name="Holt R."/>
            <person name="Huang W."/>
            <person name="Islam-Faridi N."/>
            <person name="Jones S."/>
            <person name="Jones-Rhoades M."/>
            <person name="Jorgensen R."/>
            <person name="Joshi C."/>
            <person name="Kangasjarvi J."/>
            <person name="Karlsson J."/>
            <person name="Kelleher C."/>
            <person name="Kirkpatrick R."/>
            <person name="Kirst M."/>
            <person name="Kohler A."/>
            <person name="Kalluri U."/>
            <person name="Larimer F."/>
            <person name="Leebens-Mack J."/>
            <person name="Leple J.C."/>
            <person name="Locascio P."/>
            <person name="Lou Y."/>
            <person name="Lucas S."/>
            <person name="Martin F."/>
            <person name="Montanini B."/>
            <person name="Napoli C."/>
            <person name="Nelson D.R."/>
            <person name="Nelson C."/>
            <person name="Nieminen K."/>
            <person name="Nilsson O."/>
            <person name="Pereda V."/>
            <person name="Peter G."/>
            <person name="Philippe R."/>
            <person name="Pilate G."/>
            <person name="Poliakov A."/>
            <person name="Razumovskaya J."/>
            <person name="Richardson P."/>
            <person name="Rinaldi C."/>
            <person name="Ritland K."/>
            <person name="Rouze P."/>
            <person name="Ryaboy D."/>
            <person name="Schmutz J."/>
            <person name="Schrader J."/>
            <person name="Segerman B."/>
            <person name="Shin H."/>
            <person name="Siddiqui A."/>
            <person name="Sterky F."/>
            <person name="Terry A."/>
            <person name="Tsai C.J."/>
            <person name="Uberbacher E."/>
            <person name="Unneberg P."/>
            <person name="Vahala J."/>
            <person name="Wall K."/>
            <person name="Wessler S."/>
            <person name="Yang G."/>
            <person name="Yin T."/>
            <person name="Douglas C."/>
            <person name="Marra M."/>
            <person name="Sandberg G."/>
            <person name="Van de Peer Y."/>
            <person name="Rokhsar D."/>
        </authorList>
    </citation>
    <scope>NUCLEOTIDE SEQUENCE [LARGE SCALE GENOMIC DNA]</scope>
    <source>
        <strain evidence="2">cv. Nisqually</strain>
    </source>
</reference>
<gene>
    <name evidence="1" type="ORF">POPTR_019G129780v4</name>
</gene>
<accession>A0ACC0RLM3</accession>
<evidence type="ECO:0000313" key="1">
    <source>
        <dbReference type="EMBL" id="KAI9377837.1"/>
    </source>
</evidence>
<name>A0ACC0RLM3_POPTR</name>
<sequence length="78" mass="8278">MRKGTTSVGAAAAGRESESLREGRREACVQRLRKKKIQKGGALCCWLENPGNCVEAGLGQERGKSKSVWGLLLFGSGG</sequence>
<organism evidence="1 2">
    <name type="scientific">Populus trichocarpa</name>
    <name type="common">Western balsam poplar</name>
    <name type="synonym">Populus balsamifera subsp. trichocarpa</name>
    <dbReference type="NCBI Taxonomy" id="3694"/>
    <lineage>
        <taxon>Eukaryota</taxon>
        <taxon>Viridiplantae</taxon>
        <taxon>Streptophyta</taxon>
        <taxon>Embryophyta</taxon>
        <taxon>Tracheophyta</taxon>
        <taxon>Spermatophyta</taxon>
        <taxon>Magnoliopsida</taxon>
        <taxon>eudicotyledons</taxon>
        <taxon>Gunneridae</taxon>
        <taxon>Pentapetalae</taxon>
        <taxon>rosids</taxon>
        <taxon>fabids</taxon>
        <taxon>Malpighiales</taxon>
        <taxon>Salicaceae</taxon>
        <taxon>Saliceae</taxon>
        <taxon>Populus</taxon>
    </lineage>
</organism>